<dbReference type="InterPro" id="IPR019692">
    <property type="entry name" value="CFP-6_PH"/>
</dbReference>
<name>A0A1G9AJ05_ACTMZ</name>
<keyword evidence="4" id="KW-1185">Reference proteome</keyword>
<keyword evidence="1" id="KW-0812">Transmembrane</keyword>
<evidence type="ECO:0000259" key="2">
    <source>
        <dbReference type="Pfam" id="PF10756"/>
    </source>
</evidence>
<organism evidence="3 4">
    <name type="scientific">Actinopolyspora mzabensis</name>
    <dbReference type="NCBI Taxonomy" id="995066"/>
    <lineage>
        <taxon>Bacteria</taxon>
        <taxon>Bacillati</taxon>
        <taxon>Actinomycetota</taxon>
        <taxon>Actinomycetes</taxon>
        <taxon>Actinopolysporales</taxon>
        <taxon>Actinopolysporaceae</taxon>
        <taxon>Actinopolyspora</taxon>
    </lineage>
</organism>
<feature type="transmembrane region" description="Helical" evidence="1">
    <location>
        <begin position="49"/>
        <end position="68"/>
    </location>
</feature>
<dbReference type="AlphaFoldDB" id="A0A1G9AJ05"/>
<protein>
    <submittedName>
        <fullName evidence="3">PH domain-containing protein</fullName>
    </submittedName>
</protein>
<accession>A0A1G9AJ05</accession>
<feature type="domain" description="Low molecular weight protein antigen 6 PH" evidence="2">
    <location>
        <begin position="69"/>
        <end position="148"/>
    </location>
</feature>
<gene>
    <name evidence="3" type="ORF">SAMN04487820_10639</name>
</gene>
<dbReference type="EMBL" id="FNFM01000006">
    <property type="protein sequence ID" value="SDK26560.1"/>
    <property type="molecule type" value="Genomic_DNA"/>
</dbReference>
<dbReference type="RefSeq" id="WP_176797947.1">
    <property type="nucleotide sequence ID" value="NZ_FNFM01000006.1"/>
</dbReference>
<feature type="transmembrane region" description="Helical" evidence="1">
    <location>
        <begin position="22"/>
        <end position="43"/>
    </location>
</feature>
<keyword evidence="1" id="KW-0472">Membrane</keyword>
<proteinExistence type="predicted"/>
<keyword evidence="1" id="KW-1133">Transmembrane helix</keyword>
<dbReference type="Pfam" id="PF10756">
    <property type="entry name" value="bPH_6"/>
    <property type="match status" value="1"/>
</dbReference>
<sequence length="149" mass="15883">MSCDDGSGDPGAAQSRVWSTPVGSLVLCWVVAAGLVPVVWLASNSLDRVFLGAALAVAVVAAGCLTYLRPRLRADPGGITVRTLGGRHRWPWDRLSHRVTTSSRFGRTVPILEIEVPEADLTGGLLLLGRFDLGAEPAEVAEELEALRR</sequence>
<dbReference type="Proteomes" id="UP000199213">
    <property type="component" value="Unassembled WGS sequence"/>
</dbReference>
<evidence type="ECO:0000313" key="3">
    <source>
        <dbReference type="EMBL" id="SDK26560.1"/>
    </source>
</evidence>
<evidence type="ECO:0000313" key="4">
    <source>
        <dbReference type="Proteomes" id="UP000199213"/>
    </source>
</evidence>
<evidence type="ECO:0000256" key="1">
    <source>
        <dbReference type="SAM" id="Phobius"/>
    </source>
</evidence>
<reference evidence="4" key="1">
    <citation type="submission" date="2016-10" db="EMBL/GenBank/DDBJ databases">
        <authorList>
            <person name="Varghese N."/>
            <person name="Submissions S."/>
        </authorList>
    </citation>
    <scope>NUCLEOTIDE SEQUENCE [LARGE SCALE GENOMIC DNA]</scope>
    <source>
        <strain evidence="4">DSM 45460</strain>
    </source>
</reference>